<keyword evidence="2" id="KW-1185">Reference proteome</keyword>
<gene>
    <name evidence="1" type="ORF">L1987_48799</name>
</gene>
<reference evidence="2" key="1">
    <citation type="journal article" date="2022" name="Mol. Ecol. Resour.">
        <title>The genomes of chicory, endive, great burdock and yacon provide insights into Asteraceae palaeo-polyploidization history and plant inulin production.</title>
        <authorList>
            <person name="Fan W."/>
            <person name="Wang S."/>
            <person name="Wang H."/>
            <person name="Wang A."/>
            <person name="Jiang F."/>
            <person name="Liu H."/>
            <person name="Zhao H."/>
            <person name="Xu D."/>
            <person name="Zhang Y."/>
        </authorList>
    </citation>
    <scope>NUCLEOTIDE SEQUENCE [LARGE SCALE GENOMIC DNA]</scope>
    <source>
        <strain evidence="2">cv. Yunnan</strain>
    </source>
</reference>
<proteinExistence type="predicted"/>
<name>A0ACB9FU21_9ASTR</name>
<evidence type="ECO:0000313" key="1">
    <source>
        <dbReference type="EMBL" id="KAI3774251.1"/>
    </source>
</evidence>
<comment type="caution">
    <text evidence="1">The sequence shown here is derived from an EMBL/GenBank/DDBJ whole genome shotgun (WGS) entry which is preliminary data.</text>
</comment>
<accession>A0ACB9FU21</accession>
<reference evidence="1 2" key="2">
    <citation type="journal article" date="2022" name="Mol. Ecol. Resour.">
        <title>The genomes of chicory, endive, great burdock and yacon provide insights into Asteraceae paleo-polyploidization history and plant inulin production.</title>
        <authorList>
            <person name="Fan W."/>
            <person name="Wang S."/>
            <person name="Wang H."/>
            <person name="Wang A."/>
            <person name="Jiang F."/>
            <person name="Liu H."/>
            <person name="Zhao H."/>
            <person name="Xu D."/>
            <person name="Zhang Y."/>
        </authorList>
    </citation>
    <scope>NUCLEOTIDE SEQUENCE [LARGE SCALE GENOMIC DNA]</scope>
    <source>
        <strain evidence="2">cv. Yunnan</strain>
        <tissue evidence="1">Leaves</tissue>
    </source>
</reference>
<sequence length="237" mass="28257">MYLNRLLLSKEKYKRLYESEHVDDLTYRDLERMVYLFEHGMKFLNLKKLVNDLKLEKEKEKKVLLEKELEKEKIVQKDKELSKEKKEKPKERKTCRVKKSKKRRIDVGSNNYDTQRNLSEARLKELDATKLKPNVNVEEVSKETYSSYAVEAPIKVSEESKATWFKRKPESSSRIVDSFETDGFNAFKKNPKVPKRRMTRFKYNVQDDAARKIVRSRSPSAVLRQYNEEYTNNSESL</sequence>
<protein>
    <submittedName>
        <fullName evidence="1">Uncharacterized protein</fullName>
    </submittedName>
</protein>
<evidence type="ECO:0000313" key="2">
    <source>
        <dbReference type="Proteomes" id="UP001056120"/>
    </source>
</evidence>
<dbReference type="Proteomes" id="UP001056120">
    <property type="component" value="Linkage Group LG16"/>
</dbReference>
<dbReference type="EMBL" id="CM042033">
    <property type="protein sequence ID" value="KAI3774251.1"/>
    <property type="molecule type" value="Genomic_DNA"/>
</dbReference>
<organism evidence="1 2">
    <name type="scientific">Smallanthus sonchifolius</name>
    <dbReference type="NCBI Taxonomy" id="185202"/>
    <lineage>
        <taxon>Eukaryota</taxon>
        <taxon>Viridiplantae</taxon>
        <taxon>Streptophyta</taxon>
        <taxon>Embryophyta</taxon>
        <taxon>Tracheophyta</taxon>
        <taxon>Spermatophyta</taxon>
        <taxon>Magnoliopsida</taxon>
        <taxon>eudicotyledons</taxon>
        <taxon>Gunneridae</taxon>
        <taxon>Pentapetalae</taxon>
        <taxon>asterids</taxon>
        <taxon>campanulids</taxon>
        <taxon>Asterales</taxon>
        <taxon>Asteraceae</taxon>
        <taxon>Asteroideae</taxon>
        <taxon>Heliantheae alliance</taxon>
        <taxon>Millerieae</taxon>
        <taxon>Smallanthus</taxon>
    </lineage>
</organism>